<accession>A0AAD7FVK0</accession>
<dbReference type="AlphaFoldDB" id="A0AAD7FVK0"/>
<keyword evidence="2" id="KW-1133">Transmembrane helix</keyword>
<reference evidence="3" key="1">
    <citation type="submission" date="2023-03" db="EMBL/GenBank/DDBJ databases">
        <title>Massive genome expansion in bonnet fungi (Mycena s.s.) driven by repeated elements and novel gene families across ecological guilds.</title>
        <authorList>
            <consortium name="Lawrence Berkeley National Laboratory"/>
            <person name="Harder C.B."/>
            <person name="Miyauchi S."/>
            <person name="Viragh M."/>
            <person name="Kuo A."/>
            <person name="Thoen E."/>
            <person name="Andreopoulos B."/>
            <person name="Lu D."/>
            <person name="Skrede I."/>
            <person name="Drula E."/>
            <person name="Henrissat B."/>
            <person name="Morin E."/>
            <person name="Kohler A."/>
            <person name="Barry K."/>
            <person name="LaButti K."/>
            <person name="Morin E."/>
            <person name="Salamov A."/>
            <person name="Lipzen A."/>
            <person name="Mereny Z."/>
            <person name="Hegedus B."/>
            <person name="Baldrian P."/>
            <person name="Stursova M."/>
            <person name="Weitz H."/>
            <person name="Taylor A."/>
            <person name="Grigoriev I.V."/>
            <person name="Nagy L.G."/>
            <person name="Martin F."/>
            <person name="Kauserud H."/>
        </authorList>
    </citation>
    <scope>NUCLEOTIDE SEQUENCE</scope>
    <source>
        <strain evidence="3">CBHHK067</strain>
    </source>
</reference>
<evidence type="ECO:0000256" key="2">
    <source>
        <dbReference type="SAM" id="Phobius"/>
    </source>
</evidence>
<feature type="transmembrane region" description="Helical" evidence="2">
    <location>
        <begin position="37"/>
        <end position="57"/>
    </location>
</feature>
<comment type="caution">
    <text evidence="3">The sequence shown here is derived from an EMBL/GenBank/DDBJ whole genome shotgun (WGS) entry which is preliminary data.</text>
</comment>
<name>A0AAD7FVK0_MYCRO</name>
<feature type="region of interest" description="Disordered" evidence="1">
    <location>
        <begin position="1"/>
        <end position="20"/>
    </location>
</feature>
<proteinExistence type="predicted"/>
<evidence type="ECO:0000313" key="3">
    <source>
        <dbReference type="EMBL" id="KAJ7640232.1"/>
    </source>
</evidence>
<organism evidence="3 4">
    <name type="scientific">Mycena rosella</name>
    <name type="common">Pink bonnet</name>
    <name type="synonym">Agaricus rosellus</name>
    <dbReference type="NCBI Taxonomy" id="1033263"/>
    <lineage>
        <taxon>Eukaryota</taxon>
        <taxon>Fungi</taxon>
        <taxon>Dikarya</taxon>
        <taxon>Basidiomycota</taxon>
        <taxon>Agaricomycotina</taxon>
        <taxon>Agaricomycetes</taxon>
        <taxon>Agaricomycetidae</taxon>
        <taxon>Agaricales</taxon>
        <taxon>Marasmiineae</taxon>
        <taxon>Mycenaceae</taxon>
        <taxon>Mycena</taxon>
    </lineage>
</organism>
<gene>
    <name evidence="3" type="ORF">B0H17DRAFT_1105728</name>
</gene>
<sequence length="135" mass="14670">MHGQARGSAGRGAGGCRKRLRAKEGASARWRGNQRTFTVATLQLVAVAVLVLLLALVRLRHVLGCGLGLARGLGNWVLRLSLSAYWITGCRRLRALRRVGPGMPARYARMSELRGEGRKGGAVEGKASARDRRRK</sequence>
<keyword evidence="2" id="KW-0472">Membrane</keyword>
<dbReference type="EMBL" id="JARKIE010000430">
    <property type="protein sequence ID" value="KAJ7640232.1"/>
    <property type="molecule type" value="Genomic_DNA"/>
</dbReference>
<evidence type="ECO:0000313" key="4">
    <source>
        <dbReference type="Proteomes" id="UP001221757"/>
    </source>
</evidence>
<feature type="region of interest" description="Disordered" evidence="1">
    <location>
        <begin position="114"/>
        <end position="135"/>
    </location>
</feature>
<keyword evidence="4" id="KW-1185">Reference proteome</keyword>
<dbReference type="Proteomes" id="UP001221757">
    <property type="component" value="Unassembled WGS sequence"/>
</dbReference>
<keyword evidence="2" id="KW-0812">Transmembrane</keyword>
<feature type="transmembrane region" description="Helical" evidence="2">
    <location>
        <begin position="69"/>
        <end position="88"/>
    </location>
</feature>
<evidence type="ECO:0000256" key="1">
    <source>
        <dbReference type="SAM" id="MobiDB-lite"/>
    </source>
</evidence>
<protein>
    <submittedName>
        <fullName evidence="3">Uncharacterized protein</fullName>
    </submittedName>
</protein>